<dbReference type="Proteomes" id="UP000284605">
    <property type="component" value="Unassembled WGS sequence"/>
</dbReference>
<proteinExistence type="predicted"/>
<keyword evidence="1" id="KW-0472">Membrane</keyword>
<dbReference type="OrthoDB" id="7366267at2"/>
<dbReference type="RefSeq" id="WP_119776456.1">
    <property type="nucleotide sequence ID" value="NZ_QYUK01000008.1"/>
</dbReference>
<evidence type="ECO:0000256" key="1">
    <source>
        <dbReference type="SAM" id="Phobius"/>
    </source>
</evidence>
<keyword evidence="1" id="KW-1133">Transmembrane helix</keyword>
<comment type="caution">
    <text evidence="2">The sequence shown here is derived from an EMBL/GenBank/DDBJ whole genome shotgun (WGS) entry which is preliminary data.</text>
</comment>
<keyword evidence="1" id="KW-0812">Transmembrane</keyword>
<evidence type="ECO:0000313" key="2">
    <source>
        <dbReference type="EMBL" id="RJF94852.1"/>
    </source>
</evidence>
<keyword evidence="3" id="KW-1185">Reference proteome</keyword>
<dbReference type="AlphaFoldDB" id="A0A418WUB1"/>
<sequence>MGLLLKIAAILIGLGLLYVSIKRLILGNAPRKPEVPPAKPSRPESLTAEDLERCPRCGAYVPKNHVCERS</sequence>
<organism evidence="2 3">
    <name type="scientific">Oleomonas cavernae</name>
    <dbReference type="NCBI Taxonomy" id="2320859"/>
    <lineage>
        <taxon>Bacteria</taxon>
        <taxon>Pseudomonadati</taxon>
        <taxon>Pseudomonadota</taxon>
        <taxon>Alphaproteobacteria</taxon>
        <taxon>Acetobacterales</taxon>
        <taxon>Acetobacteraceae</taxon>
        <taxon>Oleomonas</taxon>
    </lineage>
</organism>
<protein>
    <submittedName>
        <fullName evidence="2">Uncharacterized protein</fullName>
    </submittedName>
</protein>
<dbReference type="EMBL" id="QYUK01000008">
    <property type="protein sequence ID" value="RJF94852.1"/>
    <property type="molecule type" value="Genomic_DNA"/>
</dbReference>
<gene>
    <name evidence="2" type="ORF">D3874_03295</name>
</gene>
<reference evidence="2 3" key="1">
    <citation type="submission" date="2018-09" db="EMBL/GenBank/DDBJ databases">
        <authorList>
            <person name="Zhu H."/>
        </authorList>
    </citation>
    <scope>NUCLEOTIDE SEQUENCE [LARGE SCALE GENOMIC DNA]</scope>
    <source>
        <strain evidence="2 3">K1W22B-8</strain>
    </source>
</reference>
<evidence type="ECO:0000313" key="3">
    <source>
        <dbReference type="Proteomes" id="UP000284605"/>
    </source>
</evidence>
<feature type="transmembrane region" description="Helical" evidence="1">
    <location>
        <begin position="6"/>
        <end position="25"/>
    </location>
</feature>
<name>A0A418WUB1_9PROT</name>
<accession>A0A418WUB1</accession>